<comment type="caution">
    <text evidence="1">The sequence shown here is derived from an EMBL/GenBank/DDBJ whole genome shotgun (WGS) entry which is preliminary data.</text>
</comment>
<dbReference type="AlphaFoldDB" id="A0AAD9TK97"/>
<keyword evidence="2" id="KW-1185">Reference proteome</keyword>
<accession>A0AAD9TK97</accession>
<dbReference type="EMBL" id="JANJYI010000008">
    <property type="protein sequence ID" value="KAK2637674.1"/>
    <property type="molecule type" value="Genomic_DNA"/>
</dbReference>
<name>A0AAD9TK97_9ROSI</name>
<organism evidence="1 2">
    <name type="scientific">Dipteronia dyeriana</name>
    <dbReference type="NCBI Taxonomy" id="168575"/>
    <lineage>
        <taxon>Eukaryota</taxon>
        <taxon>Viridiplantae</taxon>
        <taxon>Streptophyta</taxon>
        <taxon>Embryophyta</taxon>
        <taxon>Tracheophyta</taxon>
        <taxon>Spermatophyta</taxon>
        <taxon>Magnoliopsida</taxon>
        <taxon>eudicotyledons</taxon>
        <taxon>Gunneridae</taxon>
        <taxon>Pentapetalae</taxon>
        <taxon>rosids</taxon>
        <taxon>malvids</taxon>
        <taxon>Sapindales</taxon>
        <taxon>Sapindaceae</taxon>
        <taxon>Hippocastanoideae</taxon>
        <taxon>Acereae</taxon>
        <taxon>Dipteronia</taxon>
    </lineage>
</organism>
<evidence type="ECO:0000313" key="2">
    <source>
        <dbReference type="Proteomes" id="UP001280121"/>
    </source>
</evidence>
<sequence length="128" mass="14406">MFTLTALDKLCATKRVFTKMIKEDRKYDRQIDDEVPSDADIESIFLEQDDVNSHTTFIIQDSEDASLSSESSDYSELDFPSEAYQVTSGNSLYLGPQIQVQILAEKYSKPISAIAYFDTGAHSTMMNP</sequence>
<evidence type="ECO:0000313" key="1">
    <source>
        <dbReference type="EMBL" id="KAK2637674.1"/>
    </source>
</evidence>
<protein>
    <submittedName>
        <fullName evidence="1">Uncharacterized protein</fullName>
    </submittedName>
</protein>
<reference evidence="1" key="1">
    <citation type="journal article" date="2023" name="Plant J.">
        <title>Genome sequences and population genomics provide insights into the demographic history, inbreeding, and mutation load of two 'living fossil' tree species of Dipteronia.</title>
        <authorList>
            <person name="Feng Y."/>
            <person name="Comes H.P."/>
            <person name="Chen J."/>
            <person name="Zhu S."/>
            <person name="Lu R."/>
            <person name="Zhang X."/>
            <person name="Li P."/>
            <person name="Qiu J."/>
            <person name="Olsen K.M."/>
            <person name="Qiu Y."/>
        </authorList>
    </citation>
    <scope>NUCLEOTIDE SEQUENCE</scope>
    <source>
        <strain evidence="1">KIB01</strain>
    </source>
</reference>
<dbReference type="Proteomes" id="UP001280121">
    <property type="component" value="Unassembled WGS sequence"/>
</dbReference>
<gene>
    <name evidence="1" type="ORF">Ddye_025469</name>
</gene>
<proteinExistence type="predicted"/>